<keyword evidence="3" id="KW-1185">Reference proteome</keyword>
<name>A0A9Q8L9R3_PASFU</name>
<dbReference type="OrthoDB" id="3647231at2759"/>
<gene>
    <name evidence="2" type="ORF">CLAFUR5_02578</name>
</gene>
<dbReference type="PANTHER" id="PTHR24148">
    <property type="entry name" value="ANKYRIN REPEAT DOMAIN-CONTAINING PROTEIN 39 HOMOLOG-RELATED"/>
    <property type="match status" value="1"/>
</dbReference>
<dbReference type="InterPro" id="IPR010730">
    <property type="entry name" value="HET"/>
</dbReference>
<dbReference type="KEGG" id="ffu:CLAFUR5_02578"/>
<organism evidence="2 3">
    <name type="scientific">Passalora fulva</name>
    <name type="common">Tomato leaf mold</name>
    <name type="synonym">Cladosporium fulvum</name>
    <dbReference type="NCBI Taxonomy" id="5499"/>
    <lineage>
        <taxon>Eukaryota</taxon>
        <taxon>Fungi</taxon>
        <taxon>Dikarya</taxon>
        <taxon>Ascomycota</taxon>
        <taxon>Pezizomycotina</taxon>
        <taxon>Dothideomycetes</taxon>
        <taxon>Dothideomycetidae</taxon>
        <taxon>Mycosphaerellales</taxon>
        <taxon>Mycosphaerellaceae</taxon>
        <taxon>Fulvia</taxon>
    </lineage>
</organism>
<reference evidence="2" key="1">
    <citation type="submission" date="2021-12" db="EMBL/GenBank/DDBJ databases">
        <authorList>
            <person name="Zaccaron A."/>
            <person name="Stergiopoulos I."/>
        </authorList>
    </citation>
    <scope>NUCLEOTIDE SEQUENCE</scope>
    <source>
        <strain evidence="2">Race5_Kim</strain>
    </source>
</reference>
<dbReference type="EMBL" id="CP090164">
    <property type="protein sequence ID" value="UJO13414.1"/>
    <property type="molecule type" value="Genomic_DNA"/>
</dbReference>
<evidence type="ECO:0000313" key="2">
    <source>
        <dbReference type="EMBL" id="UJO13414.1"/>
    </source>
</evidence>
<dbReference type="PANTHER" id="PTHR24148:SF73">
    <property type="entry name" value="HET DOMAIN PROTEIN (AFU_ORTHOLOGUE AFUA_8G01020)"/>
    <property type="match status" value="1"/>
</dbReference>
<dbReference type="GeneID" id="71982456"/>
<dbReference type="Pfam" id="PF06985">
    <property type="entry name" value="HET"/>
    <property type="match status" value="1"/>
</dbReference>
<evidence type="ECO:0000313" key="3">
    <source>
        <dbReference type="Proteomes" id="UP000756132"/>
    </source>
</evidence>
<feature type="domain" description="Heterokaryon incompatibility" evidence="1">
    <location>
        <begin position="48"/>
        <end position="209"/>
    </location>
</feature>
<dbReference type="AlphaFoldDB" id="A0A9Q8L9R3"/>
<sequence length="352" mass="39773">MTSKLYADCRLLDPNTHIRLLQFQDGPSDMVACAMSVHALADSPVFNGISYTWGESECTAHIVVNNHRLSVTPNCQYALWQARLNSAASYVWIDSVCIDQASLNEKEPQVALMGTTFSHACRVLANVGPHDAVSLRIQKLCDELRSYLRLETDLPYILAVEWHPFGRDRVSRFKGWAKGKTAGELKSAALDLCTFEQRRYWSRLWVVQELCAVGKERIDVLCGRSVLEWAILGDLEALFSIITESEESRHTWHGSDSLKVPLLIEEAIMVARTDRNADEPSDAPFSIMGSKSPRLLKARDRREVITLRQLSFWIATYVEIVQDSGRGAENIEPDVHDGRNAYEDDTIVDRDF</sequence>
<reference evidence="2" key="2">
    <citation type="journal article" date="2022" name="Microb. Genom.">
        <title>A chromosome-scale genome assembly of the tomato pathogen Cladosporium fulvum reveals a compartmentalized genome architecture and the presence of a dispensable chromosome.</title>
        <authorList>
            <person name="Zaccaron A.Z."/>
            <person name="Chen L.H."/>
            <person name="Samaras A."/>
            <person name="Stergiopoulos I."/>
        </authorList>
    </citation>
    <scope>NUCLEOTIDE SEQUENCE</scope>
    <source>
        <strain evidence="2">Race5_Kim</strain>
    </source>
</reference>
<proteinExistence type="predicted"/>
<accession>A0A9Q8L9R3</accession>
<protein>
    <recommendedName>
        <fullName evidence="1">Heterokaryon incompatibility domain-containing protein</fullName>
    </recommendedName>
</protein>
<dbReference type="InterPro" id="IPR052895">
    <property type="entry name" value="HetReg/Transcr_Mod"/>
</dbReference>
<evidence type="ECO:0000259" key="1">
    <source>
        <dbReference type="Pfam" id="PF06985"/>
    </source>
</evidence>
<dbReference type="Proteomes" id="UP000756132">
    <property type="component" value="Chromosome 2"/>
</dbReference>
<dbReference type="RefSeq" id="XP_047757780.1">
    <property type="nucleotide sequence ID" value="XM_047901726.1"/>
</dbReference>